<name>A0A5C3R3B2_9AGAR</name>
<accession>A0A5C3R3B2</accession>
<protein>
    <submittedName>
        <fullName evidence="2">Uncharacterized protein</fullName>
    </submittedName>
</protein>
<evidence type="ECO:0000256" key="1">
    <source>
        <dbReference type="SAM" id="MobiDB-lite"/>
    </source>
</evidence>
<keyword evidence="3" id="KW-1185">Reference proteome</keyword>
<feature type="region of interest" description="Disordered" evidence="1">
    <location>
        <begin position="58"/>
        <end position="86"/>
    </location>
</feature>
<organism evidence="2 3">
    <name type="scientific">Pterulicium gracile</name>
    <dbReference type="NCBI Taxonomy" id="1884261"/>
    <lineage>
        <taxon>Eukaryota</taxon>
        <taxon>Fungi</taxon>
        <taxon>Dikarya</taxon>
        <taxon>Basidiomycota</taxon>
        <taxon>Agaricomycotina</taxon>
        <taxon>Agaricomycetes</taxon>
        <taxon>Agaricomycetidae</taxon>
        <taxon>Agaricales</taxon>
        <taxon>Pleurotineae</taxon>
        <taxon>Pterulaceae</taxon>
        <taxon>Pterulicium</taxon>
    </lineage>
</organism>
<dbReference type="Proteomes" id="UP000305067">
    <property type="component" value="Unassembled WGS sequence"/>
</dbReference>
<sequence length="370" mass="40678">MAEQSTTTREVNDILHRLRGEQFRHHQNLKASRSHLTSHHAHRASLPVNVEDIARNGGPTAARVRSTAAGPAPPRSWLATSQEPQNRRSADWRSQALYLPFIHSPFLSQTQATHVAIVTPDQPIPSPVTGLTLLCLRRILQLWAGSDQLSELVSYVPVHLRVLAMRDAAVFAPLSRKVLQALGSPDGELVVVGSGSKGTAVDSGVSIKRLLTATSHSAQRSIEMPSSSASHSPTSPSVQDYAWDYAWDSPLHDLAMPLPLRTLTLLSTRLSAEDLLALPSTITHLSLIDIELVEGFPIQLHRLPALCPLVLFLDLSYNTWLAESSPALNKVPWSKWRRLEILGSRGCSVGAETVKRINEGRWDDVRIIVD</sequence>
<evidence type="ECO:0000313" key="3">
    <source>
        <dbReference type="Proteomes" id="UP000305067"/>
    </source>
</evidence>
<evidence type="ECO:0000313" key="2">
    <source>
        <dbReference type="EMBL" id="TFL07461.1"/>
    </source>
</evidence>
<proteinExistence type="predicted"/>
<reference evidence="2 3" key="1">
    <citation type="journal article" date="2019" name="Nat. Ecol. Evol.">
        <title>Megaphylogeny resolves global patterns of mushroom evolution.</title>
        <authorList>
            <person name="Varga T."/>
            <person name="Krizsan K."/>
            <person name="Foldi C."/>
            <person name="Dima B."/>
            <person name="Sanchez-Garcia M."/>
            <person name="Sanchez-Ramirez S."/>
            <person name="Szollosi G.J."/>
            <person name="Szarkandi J.G."/>
            <person name="Papp V."/>
            <person name="Albert L."/>
            <person name="Andreopoulos W."/>
            <person name="Angelini C."/>
            <person name="Antonin V."/>
            <person name="Barry K.W."/>
            <person name="Bougher N.L."/>
            <person name="Buchanan P."/>
            <person name="Buyck B."/>
            <person name="Bense V."/>
            <person name="Catcheside P."/>
            <person name="Chovatia M."/>
            <person name="Cooper J."/>
            <person name="Damon W."/>
            <person name="Desjardin D."/>
            <person name="Finy P."/>
            <person name="Geml J."/>
            <person name="Haridas S."/>
            <person name="Hughes K."/>
            <person name="Justo A."/>
            <person name="Karasinski D."/>
            <person name="Kautmanova I."/>
            <person name="Kiss B."/>
            <person name="Kocsube S."/>
            <person name="Kotiranta H."/>
            <person name="LaButti K.M."/>
            <person name="Lechner B.E."/>
            <person name="Liimatainen K."/>
            <person name="Lipzen A."/>
            <person name="Lukacs Z."/>
            <person name="Mihaltcheva S."/>
            <person name="Morgado L.N."/>
            <person name="Niskanen T."/>
            <person name="Noordeloos M.E."/>
            <person name="Ohm R.A."/>
            <person name="Ortiz-Santana B."/>
            <person name="Ovrebo C."/>
            <person name="Racz N."/>
            <person name="Riley R."/>
            <person name="Savchenko A."/>
            <person name="Shiryaev A."/>
            <person name="Soop K."/>
            <person name="Spirin V."/>
            <person name="Szebenyi C."/>
            <person name="Tomsovsky M."/>
            <person name="Tulloss R.E."/>
            <person name="Uehling J."/>
            <person name="Grigoriev I.V."/>
            <person name="Vagvolgyi C."/>
            <person name="Papp T."/>
            <person name="Martin F.M."/>
            <person name="Miettinen O."/>
            <person name="Hibbett D.S."/>
            <person name="Nagy L.G."/>
        </authorList>
    </citation>
    <scope>NUCLEOTIDE SEQUENCE [LARGE SCALE GENOMIC DNA]</scope>
    <source>
        <strain evidence="2 3">CBS 309.79</strain>
    </source>
</reference>
<gene>
    <name evidence="2" type="ORF">BDV98DRAFT_557902</name>
</gene>
<dbReference type="OrthoDB" id="3264363at2759"/>
<dbReference type="EMBL" id="ML178814">
    <property type="protein sequence ID" value="TFL07461.1"/>
    <property type="molecule type" value="Genomic_DNA"/>
</dbReference>
<dbReference type="AlphaFoldDB" id="A0A5C3R3B2"/>